<evidence type="ECO:0000313" key="1">
    <source>
        <dbReference type="EMBL" id="CDM69848.1"/>
    </source>
</evidence>
<sequence>MFIRKYMSLDCEYLADLFYSVVPSYDESVETEITLNQWSEICFRASEIGGEIKVVIDEIDSWTKSTLKSDNVFTILGV</sequence>
<dbReference type="KEGG" id="clt:CM240_2731"/>
<dbReference type="PATRIC" id="fig|1216932.3.peg.2692"/>
<dbReference type="RefSeq" id="WP_051483859.1">
    <property type="nucleotide sequence ID" value="NZ_HG917869.1"/>
</dbReference>
<dbReference type="STRING" id="1216932.CM240_2731"/>
<accession>W6RZE2</accession>
<proteinExistence type="predicted"/>
<reference evidence="1 2" key="1">
    <citation type="submission" date="2013-11" db="EMBL/GenBank/DDBJ databases">
        <title>Complete genome sequence of Clostridum sp. M2/40.</title>
        <authorList>
            <person name="Wibberg D."/>
            <person name="Puehler A."/>
            <person name="Schlueter A."/>
        </authorList>
    </citation>
    <scope>NUCLEOTIDE SEQUENCE [LARGE SCALE GENOMIC DNA]</scope>
    <source>
        <strain evidence="2">M2/40</strain>
    </source>
</reference>
<keyword evidence="2" id="KW-1185">Reference proteome</keyword>
<name>W6RZE2_9CLOT</name>
<dbReference type="HOGENOM" id="CLU_2615728_0_0_9"/>
<dbReference type="OrthoDB" id="1821617at2"/>
<organism evidence="1 2">
    <name type="scientific">Clostridium bornimense</name>
    <dbReference type="NCBI Taxonomy" id="1216932"/>
    <lineage>
        <taxon>Bacteria</taxon>
        <taxon>Bacillati</taxon>
        <taxon>Bacillota</taxon>
        <taxon>Clostridia</taxon>
        <taxon>Eubacteriales</taxon>
        <taxon>Clostridiaceae</taxon>
        <taxon>Clostridium</taxon>
    </lineage>
</organism>
<gene>
    <name evidence="1" type="ORF">CM240_2731</name>
</gene>
<dbReference type="EMBL" id="HG917869">
    <property type="protein sequence ID" value="CDM69848.1"/>
    <property type="molecule type" value="Genomic_DNA"/>
</dbReference>
<dbReference type="AlphaFoldDB" id="W6RZE2"/>
<dbReference type="Proteomes" id="UP000019426">
    <property type="component" value="Chromosome M2/40_rep2"/>
</dbReference>
<evidence type="ECO:0000313" key="2">
    <source>
        <dbReference type="Proteomes" id="UP000019426"/>
    </source>
</evidence>
<protein>
    <submittedName>
        <fullName evidence="1">Uncharacterized protein</fullName>
    </submittedName>
</protein>